<comment type="caution">
    <text evidence="1">The sequence shown here is derived from an EMBL/GenBank/DDBJ whole genome shotgun (WGS) entry which is preliminary data.</text>
</comment>
<proteinExistence type="predicted"/>
<accession>A0ABU1L7A0</accession>
<name>A0ABU1L7A0_9BURK</name>
<sequence>MRTSTLNRVGLLGRDNHVSSSVFDSAFDSVHKCNYHGYTLSSQDGLL</sequence>
<evidence type="ECO:0000313" key="2">
    <source>
        <dbReference type="Proteomes" id="UP001185254"/>
    </source>
</evidence>
<organism evidence="1 2">
    <name type="scientific">Paraburkholderia caledonica</name>
    <dbReference type="NCBI Taxonomy" id="134536"/>
    <lineage>
        <taxon>Bacteria</taxon>
        <taxon>Pseudomonadati</taxon>
        <taxon>Pseudomonadota</taxon>
        <taxon>Betaproteobacteria</taxon>
        <taxon>Burkholderiales</taxon>
        <taxon>Burkholderiaceae</taxon>
        <taxon>Paraburkholderia</taxon>
    </lineage>
</organism>
<reference evidence="1 2" key="1">
    <citation type="submission" date="2023-07" db="EMBL/GenBank/DDBJ databases">
        <title>Sorghum-associated microbial communities from plants grown in Nebraska, USA.</title>
        <authorList>
            <person name="Schachtman D."/>
        </authorList>
    </citation>
    <scope>NUCLEOTIDE SEQUENCE [LARGE SCALE GENOMIC DNA]</scope>
    <source>
        <strain evidence="1 2">DS1039</strain>
    </source>
</reference>
<gene>
    <name evidence="1" type="ORF">J2776_005813</name>
</gene>
<dbReference type="EMBL" id="JAVDQN010000006">
    <property type="protein sequence ID" value="MDR6379091.1"/>
    <property type="molecule type" value="Genomic_DNA"/>
</dbReference>
<keyword evidence="2" id="KW-1185">Reference proteome</keyword>
<dbReference type="Proteomes" id="UP001185254">
    <property type="component" value="Unassembled WGS sequence"/>
</dbReference>
<protein>
    <submittedName>
        <fullName evidence="1">Uncharacterized protein</fullName>
    </submittedName>
</protein>
<evidence type="ECO:0000313" key="1">
    <source>
        <dbReference type="EMBL" id="MDR6379091.1"/>
    </source>
</evidence>